<comment type="caution">
    <text evidence="2">The sequence shown here is derived from an EMBL/GenBank/DDBJ whole genome shotgun (WGS) entry which is preliminary data.</text>
</comment>
<evidence type="ECO:0000256" key="1">
    <source>
        <dbReference type="SAM" id="Phobius"/>
    </source>
</evidence>
<dbReference type="AlphaFoldDB" id="A0A934R6Z7"/>
<name>A0A934R6Z7_9BACT</name>
<keyword evidence="1" id="KW-0472">Membrane</keyword>
<evidence type="ECO:0000313" key="2">
    <source>
        <dbReference type="EMBL" id="MBK1817366.1"/>
    </source>
</evidence>
<feature type="transmembrane region" description="Helical" evidence="1">
    <location>
        <begin position="51"/>
        <end position="77"/>
    </location>
</feature>
<organism evidence="2 3">
    <name type="scientific">Luteolibacter yonseiensis</name>
    <dbReference type="NCBI Taxonomy" id="1144680"/>
    <lineage>
        <taxon>Bacteria</taxon>
        <taxon>Pseudomonadati</taxon>
        <taxon>Verrucomicrobiota</taxon>
        <taxon>Verrucomicrobiia</taxon>
        <taxon>Verrucomicrobiales</taxon>
        <taxon>Verrucomicrobiaceae</taxon>
        <taxon>Luteolibacter</taxon>
    </lineage>
</organism>
<dbReference type="Proteomes" id="UP000600139">
    <property type="component" value="Unassembled WGS sequence"/>
</dbReference>
<sequence>MHVENHIPLHTTADNTGTLHSKVSRWTLAATVIGMAIYSLVEYFIEPPSALGAFLLHHVLHVAVIGFAVWVVSFLLIRRLLIEPTDHIFLHLRRVAAGRLEFLDCTVSVKEVGHVVASVNHLVTRLRRTPEPDSVSRSLDHLRGLREALKTVSATAQDDLVPVMRLVTALEGDLLDLLQVNEDEVLRKAKK</sequence>
<keyword evidence="3" id="KW-1185">Reference proteome</keyword>
<reference evidence="2" key="1">
    <citation type="submission" date="2021-01" db="EMBL/GenBank/DDBJ databases">
        <title>Modified the classification status of verrucomicrobia.</title>
        <authorList>
            <person name="Feng X."/>
        </authorList>
    </citation>
    <scope>NUCLEOTIDE SEQUENCE</scope>
    <source>
        <strain evidence="2">JCM 18052</strain>
    </source>
</reference>
<dbReference type="RefSeq" id="WP_200352309.1">
    <property type="nucleotide sequence ID" value="NZ_BAABHZ010000001.1"/>
</dbReference>
<keyword evidence="1" id="KW-1133">Transmembrane helix</keyword>
<dbReference type="EMBL" id="JAENIK010000012">
    <property type="protein sequence ID" value="MBK1817366.1"/>
    <property type="molecule type" value="Genomic_DNA"/>
</dbReference>
<feature type="transmembrane region" description="Helical" evidence="1">
    <location>
        <begin position="26"/>
        <end position="45"/>
    </location>
</feature>
<gene>
    <name evidence="2" type="ORF">JIN84_17230</name>
</gene>
<evidence type="ECO:0000313" key="3">
    <source>
        <dbReference type="Proteomes" id="UP000600139"/>
    </source>
</evidence>
<protein>
    <submittedName>
        <fullName evidence="2">Methyl-accepting chemotaxis protein</fullName>
    </submittedName>
</protein>
<accession>A0A934R6Z7</accession>
<proteinExistence type="predicted"/>
<keyword evidence="1" id="KW-0812">Transmembrane</keyword>